<comment type="caution">
    <text evidence="4">The sequence shown here is derived from an EMBL/GenBank/DDBJ whole genome shotgun (WGS) entry which is preliminary data.</text>
</comment>
<reference evidence="4" key="1">
    <citation type="submission" date="2022-01" db="EMBL/GenBank/DDBJ databases">
        <title>Pseudomonas sp. nov. isolated from Antarctic regolith.</title>
        <authorList>
            <person name="Novakova D."/>
            <person name="Sedlar K."/>
        </authorList>
    </citation>
    <scope>NUCLEOTIDE SEQUENCE</scope>
    <source>
        <strain evidence="4">P2647</strain>
    </source>
</reference>
<evidence type="ECO:0000313" key="4">
    <source>
        <dbReference type="EMBL" id="MCF7545264.1"/>
    </source>
</evidence>
<sequence>MDIGLSCSVWAEGERTGHMDGIGVYTRSLWQAMNDLKLSEAADINLKPYAFGRQLPTLECGTPKVLSERFKLHALTSGLLSLPLANSAAIRNDVCLLHATDHQIPNIAGLPVVATVMDAIPLIHPEWMRKNFRGLKSTLFARSVSKADHVITISEHSRQDLISLLGIPPAKISVTPLGVDPVYFERISAPQKESVVSKYGLKAGFFLFVGTLQPRKNLHRVLEAFQALPASVRKDHPLVVVGREGWASEDLIPQLKKLEEHGEGKWLCYLPQDEVMALLQSASAMVFASLYEGFGLPVIEAFAAQCPVIASNTTSLPEVTGNAAWAVDPLDASSISAAMLDVLSNDALRTERVEIGLERARQFTWLECARQTLAVYRKVLAAHRQA</sequence>
<dbReference type="Proteomes" id="UP001162905">
    <property type="component" value="Unassembled WGS sequence"/>
</dbReference>
<gene>
    <name evidence="4" type="ORF">L4G47_24005</name>
</gene>
<evidence type="ECO:0000256" key="1">
    <source>
        <dbReference type="ARBA" id="ARBA00022679"/>
    </source>
</evidence>
<dbReference type="CDD" id="cd03809">
    <property type="entry name" value="GT4_MtfB-like"/>
    <property type="match status" value="1"/>
</dbReference>
<feature type="domain" description="Glycosyl transferase family 1" evidence="2">
    <location>
        <begin position="202"/>
        <end position="354"/>
    </location>
</feature>
<dbReference type="RefSeq" id="WP_237254575.1">
    <property type="nucleotide sequence ID" value="NZ_JAKJXH010000035.1"/>
</dbReference>
<evidence type="ECO:0000313" key="5">
    <source>
        <dbReference type="Proteomes" id="UP001162905"/>
    </source>
</evidence>
<keyword evidence="1" id="KW-0808">Transferase</keyword>
<evidence type="ECO:0000259" key="3">
    <source>
        <dbReference type="Pfam" id="PF13439"/>
    </source>
</evidence>
<organism evidence="4 5">
    <name type="scientific">Pseudomonas petrae</name>
    <dbReference type="NCBI Taxonomy" id="2912190"/>
    <lineage>
        <taxon>Bacteria</taxon>
        <taxon>Pseudomonadati</taxon>
        <taxon>Pseudomonadota</taxon>
        <taxon>Gammaproteobacteria</taxon>
        <taxon>Pseudomonadales</taxon>
        <taxon>Pseudomonadaceae</taxon>
        <taxon>Pseudomonas</taxon>
    </lineage>
</organism>
<accession>A0ABS9ICZ9</accession>
<dbReference type="SUPFAM" id="SSF53756">
    <property type="entry name" value="UDP-Glycosyltransferase/glycogen phosphorylase"/>
    <property type="match status" value="1"/>
</dbReference>
<dbReference type="Pfam" id="PF00534">
    <property type="entry name" value="Glycos_transf_1"/>
    <property type="match status" value="1"/>
</dbReference>
<dbReference type="InterPro" id="IPR001296">
    <property type="entry name" value="Glyco_trans_1"/>
</dbReference>
<dbReference type="EMBL" id="JAKJXH010000035">
    <property type="protein sequence ID" value="MCF7545264.1"/>
    <property type="molecule type" value="Genomic_DNA"/>
</dbReference>
<dbReference type="Gene3D" id="3.40.50.2000">
    <property type="entry name" value="Glycogen Phosphorylase B"/>
    <property type="match status" value="2"/>
</dbReference>
<dbReference type="PANTHER" id="PTHR46401">
    <property type="entry name" value="GLYCOSYLTRANSFERASE WBBK-RELATED"/>
    <property type="match status" value="1"/>
</dbReference>
<name>A0ABS9ICZ9_9PSED</name>
<dbReference type="PANTHER" id="PTHR46401:SF2">
    <property type="entry name" value="GLYCOSYLTRANSFERASE WBBK-RELATED"/>
    <property type="match status" value="1"/>
</dbReference>
<protein>
    <submittedName>
        <fullName evidence="4">Glycosyltransferase family 4 protein</fullName>
    </submittedName>
</protein>
<proteinExistence type="predicted"/>
<dbReference type="InterPro" id="IPR028098">
    <property type="entry name" value="Glyco_trans_4-like_N"/>
</dbReference>
<evidence type="ECO:0000259" key="2">
    <source>
        <dbReference type="Pfam" id="PF00534"/>
    </source>
</evidence>
<feature type="domain" description="Glycosyltransferase subfamily 4-like N-terminal" evidence="3">
    <location>
        <begin position="108"/>
        <end position="181"/>
    </location>
</feature>
<dbReference type="Pfam" id="PF13439">
    <property type="entry name" value="Glyco_transf_4"/>
    <property type="match status" value="1"/>
</dbReference>
<keyword evidence="5" id="KW-1185">Reference proteome</keyword>